<dbReference type="AlphaFoldDB" id="A0A0G4E8D3"/>
<dbReference type="PROSITE" id="PS50011">
    <property type="entry name" value="PROTEIN_KINASE_DOM"/>
    <property type="match status" value="1"/>
</dbReference>
<organism evidence="3 4">
    <name type="scientific">Vitrella brassicaformis (strain CCMP3155)</name>
    <dbReference type="NCBI Taxonomy" id="1169540"/>
    <lineage>
        <taxon>Eukaryota</taxon>
        <taxon>Sar</taxon>
        <taxon>Alveolata</taxon>
        <taxon>Colpodellida</taxon>
        <taxon>Vitrellaceae</taxon>
        <taxon>Vitrella</taxon>
    </lineage>
</organism>
<dbReference type="VEuPathDB" id="CryptoDB:Vbra_6713"/>
<feature type="domain" description="Protein kinase" evidence="2">
    <location>
        <begin position="30"/>
        <end position="322"/>
    </location>
</feature>
<dbReference type="GO" id="GO:0004672">
    <property type="term" value="F:protein kinase activity"/>
    <property type="evidence" value="ECO:0007669"/>
    <property type="project" value="InterPro"/>
</dbReference>
<gene>
    <name evidence="3" type="ORF">Vbra_6713</name>
</gene>
<feature type="region of interest" description="Disordered" evidence="1">
    <location>
        <begin position="301"/>
        <end position="322"/>
    </location>
</feature>
<proteinExistence type="predicted"/>
<evidence type="ECO:0000256" key="1">
    <source>
        <dbReference type="SAM" id="MobiDB-lite"/>
    </source>
</evidence>
<reference evidence="3 4" key="1">
    <citation type="submission" date="2014-11" db="EMBL/GenBank/DDBJ databases">
        <authorList>
            <person name="Zhu J."/>
            <person name="Qi W."/>
            <person name="Song R."/>
        </authorList>
    </citation>
    <scope>NUCLEOTIDE SEQUENCE [LARGE SCALE GENOMIC DNA]</scope>
</reference>
<evidence type="ECO:0000313" key="4">
    <source>
        <dbReference type="Proteomes" id="UP000041254"/>
    </source>
</evidence>
<evidence type="ECO:0000313" key="3">
    <source>
        <dbReference type="EMBL" id="CEL91959.1"/>
    </source>
</evidence>
<dbReference type="EMBL" id="CDMY01000033">
    <property type="protein sequence ID" value="CEL91959.1"/>
    <property type="molecule type" value="Genomic_DNA"/>
</dbReference>
<accession>A0A0G4E8D3</accession>
<dbReference type="Proteomes" id="UP000041254">
    <property type="component" value="Unassembled WGS sequence"/>
</dbReference>
<evidence type="ECO:0000259" key="2">
    <source>
        <dbReference type="PROSITE" id="PS50011"/>
    </source>
</evidence>
<protein>
    <recommendedName>
        <fullName evidence="2">Protein kinase domain-containing protein</fullName>
    </recommendedName>
</protein>
<dbReference type="InterPro" id="IPR000719">
    <property type="entry name" value="Prot_kinase_dom"/>
</dbReference>
<dbReference type="PhylomeDB" id="A0A0G4E8D3"/>
<dbReference type="InParanoid" id="A0A0G4E8D3"/>
<dbReference type="GO" id="GO:0005524">
    <property type="term" value="F:ATP binding"/>
    <property type="evidence" value="ECO:0007669"/>
    <property type="project" value="InterPro"/>
</dbReference>
<sequence>MLHVSGHSIGAPPPAAEQRLLDGQHASWPDAKAARIGEGTRGKVLWGPLQPPQHGHGSDAAIKMIRLDRFPESHREGIARQIEEERLRLLGGEPPFLSLLAANTDPSQPATYTDNQGVQENVLCVAMTPLGDEWVELKRIFEGTPEGERAHDVSAALARLEEGGFSDKAITAFVDDIGVITRALLLVCAVHIAALRQGILHYDGFWSNVMLRRSALLPSTPATSLSLNDVWLLDLADTLIIRPPTPSPQTDISPQPPAPPSFMGSQAVMLPSSIPRRWAEGKMPVSTRWITAPELLPATVRLPGPADSPPPTSYCAPGTRVL</sequence>
<keyword evidence="4" id="KW-1185">Reference proteome</keyword>
<name>A0A0G4E8D3_VITBC</name>